<protein>
    <submittedName>
        <fullName evidence="1">Uncharacterized protein</fullName>
    </submittedName>
</protein>
<evidence type="ECO:0000313" key="1">
    <source>
        <dbReference type="EMBL" id="TVY12784.1"/>
    </source>
</evidence>
<evidence type="ECO:0000313" key="2">
    <source>
        <dbReference type="Proteomes" id="UP000469559"/>
    </source>
</evidence>
<organism evidence="1 2">
    <name type="scientific">Lachnellula arida</name>
    <dbReference type="NCBI Taxonomy" id="1316785"/>
    <lineage>
        <taxon>Eukaryota</taxon>
        <taxon>Fungi</taxon>
        <taxon>Dikarya</taxon>
        <taxon>Ascomycota</taxon>
        <taxon>Pezizomycotina</taxon>
        <taxon>Leotiomycetes</taxon>
        <taxon>Helotiales</taxon>
        <taxon>Lachnaceae</taxon>
        <taxon>Lachnellula</taxon>
    </lineage>
</organism>
<comment type="caution">
    <text evidence="1">The sequence shown here is derived from an EMBL/GenBank/DDBJ whole genome shotgun (WGS) entry which is preliminary data.</text>
</comment>
<dbReference type="AlphaFoldDB" id="A0A8T9AYJ0"/>
<dbReference type="EMBL" id="QGMF01001308">
    <property type="protein sequence ID" value="TVY12784.1"/>
    <property type="molecule type" value="Genomic_DNA"/>
</dbReference>
<accession>A0A8T9AYJ0</accession>
<name>A0A8T9AYJ0_9HELO</name>
<sequence length="91" mass="10562">MHKPTSKLLSALQSNSDVLARLISDFRHQLPNYQIITFYKTKPLGVFKKEIVEKQSALLELAEEDQIPVDANHQDMCKFSTRQHGDYKKLF</sequence>
<gene>
    <name evidence="1" type="ORF">LARI1_G008558</name>
</gene>
<reference evidence="1 2" key="1">
    <citation type="submission" date="2018-05" db="EMBL/GenBank/DDBJ databases">
        <title>Whole genome sequencing for identification of molecular markers to develop diagnostic detection tools for the regulated plant pathogen Lachnellula willkommii.</title>
        <authorList>
            <person name="Giroux E."/>
            <person name="Bilodeau G."/>
        </authorList>
    </citation>
    <scope>NUCLEOTIDE SEQUENCE [LARGE SCALE GENOMIC DNA]</scope>
    <source>
        <strain evidence="1 2">CBS 203.66</strain>
    </source>
</reference>
<dbReference type="OrthoDB" id="427518at2759"/>
<proteinExistence type="predicted"/>
<dbReference type="Proteomes" id="UP000469559">
    <property type="component" value="Unassembled WGS sequence"/>
</dbReference>
<keyword evidence="2" id="KW-1185">Reference proteome</keyword>